<keyword evidence="3" id="KW-1185">Reference proteome</keyword>
<evidence type="ECO:0000313" key="3">
    <source>
        <dbReference type="Proteomes" id="UP001597158"/>
    </source>
</evidence>
<dbReference type="RefSeq" id="WP_002935830.1">
    <property type="nucleotide sequence ID" value="NZ_JARQZE010000002.1"/>
</dbReference>
<protein>
    <submittedName>
        <fullName evidence="2">Uncharacterized protein</fullName>
    </submittedName>
</protein>
<feature type="signal peptide" evidence="1">
    <location>
        <begin position="1"/>
        <end position="25"/>
    </location>
</feature>
<dbReference type="EMBL" id="JBHTMC010000024">
    <property type="protein sequence ID" value="MFD1264431.1"/>
    <property type="molecule type" value="Genomic_DNA"/>
</dbReference>
<keyword evidence="1" id="KW-0732">Signal</keyword>
<dbReference type="Proteomes" id="UP001597158">
    <property type="component" value="Unassembled WGS sequence"/>
</dbReference>
<name>A0ABW3WEP6_9RHOO</name>
<proteinExistence type="predicted"/>
<feature type="chain" id="PRO_5045693756" evidence="1">
    <location>
        <begin position="26"/>
        <end position="85"/>
    </location>
</feature>
<accession>A0ABW3WEP6</accession>
<comment type="caution">
    <text evidence="2">The sequence shown here is derived from an EMBL/GenBank/DDBJ whole genome shotgun (WGS) entry which is preliminary data.</text>
</comment>
<gene>
    <name evidence="2" type="ORF">ACFQ4M_12660</name>
</gene>
<sequence length="85" mass="8537">MNIRTLLMSGAAVLATAASVVVLSAAPSAAESRAQGLPSLEPLDCVCSRGVELGAAGAAVSTLRNCQCGAMQCVVHVQSGHLQCR</sequence>
<reference evidence="3" key="1">
    <citation type="journal article" date="2019" name="Int. J. Syst. Evol. Microbiol.">
        <title>The Global Catalogue of Microorganisms (GCM) 10K type strain sequencing project: providing services to taxonomists for standard genome sequencing and annotation.</title>
        <authorList>
            <consortium name="The Broad Institute Genomics Platform"/>
            <consortium name="The Broad Institute Genome Sequencing Center for Infectious Disease"/>
            <person name="Wu L."/>
            <person name="Ma J."/>
        </authorList>
    </citation>
    <scope>NUCLEOTIDE SEQUENCE [LARGE SCALE GENOMIC DNA]</scope>
    <source>
        <strain evidence="3">CCUG 48884</strain>
    </source>
</reference>
<organism evidence="2 3">
    <name type="scientific">Thauera mechernichensis</name>
    <dbReference type="NCBI Taxonomy" id="82788"/>
    <lineage>
        <taxon>Bacteria</taxon>
        <taxon>Pseudomonadati</taxon>
        <taxon>Pseudomonadota</taxon>
        <taxon>Betaproteobacteria</taxon>
        <taxon>Rhodocyclales</taxon>
        <taxon>Zoogloeaceae</taxon>
        <taxon>Thauera</taxon>
    </lineage>
</organism>
<evidence type="ECO:0000313" key="2">
    <source>
        <dbReference type="EMBL" id="MFD1264431.1"/>
    </source>
</evidence>
<evidence type="ECO:0000256" key="1">
    <source>
        <dbReference type="SAM" id="SignalP"/>
    </source>
</evidence>